<feature type="compositionally biased region" description="Low complexity" evidence="1">
    <location>
        <begin position="232"/>
        <end position="246"/>
    </location>
</feature>
<dbReference type="Proteomes" id="UP001373714">
    <property type="component" value="Unassembled WGS sequence"/>
</dbReference>
<comment type="caution">
    <text evidence="2">The sequence shown here is derived from an EMBL/GenBank/DDBJ whole genome shotgun (WGS) entry which is preliminary data.</text>
</comment>
<name>A0AAV9VGN7_9PEZI</name>
<feature type="compositionally biased region" description="Basic residues" evidence="1">
    <location>
        <begin position="9"/>
        <end position="32"/>
    </location>
</feature>
<evidence type="ECO:0000313" key="3">
    <source>
        <dbReference type="Proteomes" id="UP001373714"/>
    </source>
</evidence>
<sequence length="362" mass="42669">MEKMEKKEKKEKKEKRRKREKKKKKKKEKRNPKIPPSKKYTIPSDPIYSASSSIPECILTARPYPSLILPHEQLWKLTYHPNQQVVQFKFSHPAGEALSKAFINQILRWTSEHFSRISKYSRFINDNLRLMSFQPTPTTTPTRYKTPFLTPPLSLHPNHETSANTFPTIIVDYAFSPTSRPSDLLTHWHDLYRIRDLWFSHSKAKTKVVILAMIHPAPSPGDNDDDERVEDQPNNQDNTTNNSNNSRIALTTKKLHARLDVWRYDPSRKMGHLTDEVILFPIPPARDGDDYHRQRKKENITFTIQEIYGEDCDFKFEESGIDEGLTFTLDIQLLRSKMREEWFGHWIWTTPQPRHRMSMFAL</sequence>
<evidence type="ECO:0000313" key="2">
    <source>
        <dbReference type="EMBL" id="KAK6360319.1"/>
    </source>
</evidence>
<evidence type="ECO:0000256" key="1">
    <source>
        <dbReference type="SAM" id="MobiDB-lite"/>
    </source>
</evidence>
<gene>
    <name evidence="2" type="ORF">TWF730_006466</name>
</gene>
<proteinExistence type="predicted"/>
<organism evidence="2 3">
    <name type="scientific">Orbilia blumenaviensis</name>
    <dbReference type="NCBI Taxonomy" id="1796055"/>
    <lineage>
        <taxon>Eukaryota</taxon>
        <taxon>Fungi</taxon>
        <taxon>Dikarya</taxon>
        <taxon>Ascomycota</taxon>
        <taxon>Pezizomycotina</taxon>
        <taxon>Orbiliomycetes</taxon>
        <taxon>Orbiliales</taxon>
        <taxon>Orbiliaceae</taxon>
        <taxon>Orbilia</taxon>
    </lineage>
</organism>
<feature type="region of interest" description="Disordered" evidence="1">
    <location>
        <begin position="216"/>
        <end position="247"/>
    </location>
</feature>
<accession>A0AAV9VGN7</accession>
<keyword evidence="3" id="KW-1185">Reference proteome</keyword>
<protein>
    <submittedName>
        <fullName evidence="2">Uncharacterized protein</fullName>
    </submittedName>
</protein>
<feature type="region of interest" description="Disordered" evidence="1">
    <location>
        <begin position="1"/>
        <end position="45"/>
    </location>
</feature>
<reference evidence="2 3" key="1">
    <citation type="submission" date="2019-10" db="EMBL/GenBank/DDBJ databases">
        <authorList>
            <person name="Palmer J.M."/>
        </authorList>
    </citation>
    <scope>NUCLEOTIDE SEQUENCE [LARGE SCALE GENOMIC DNA]</scope>
    <source>
        <strain evidence="2 3">TWF730</strain>
    </source>
</reference>
<dbReference type="EMBL" id="JAVHNS010000003">
    <property type="protein sequence ID" value="KAK6360319.1"/>
    <property type="molecule type" value="Genomic_DNA"/>
</dbReference>
<dbReference type="AlphaFoldDB" id="A0AAV9VGN7"/>